<organism evidence="7 8">
    <name type="scientific">Crotalaria pallida</name>
    <name type="common">Smooth rattlebox</name>
    <name type="synonym">Crotalaria striata</name>
    <dbReference type="NCBI Taxonomy" id="3830"/>
    <lineage>
        <taxon>Eukaryota</taxon>
        <taxon>Viridiplantae</taxon>
        <taxon>Streptophyta</taxon>
        <taxon>Embryophyta</taxon>
        <taxon>Tracheophyta</taxon>
        <taxon>Spermatophyta</taxon>
        <taxon>Magnoliopsida</taxon>
        <taxon>eudicotyledons</taxon>
        <taxon>Gunneridae</taxon>
        <taxon>Pentapetalae</taxon>
        <taxon>rosids</taxon>
        <taxon>fabids</taxon>
        <taxon>Fabales</taxon>
        <taxon>Fabaceae</taxon>
        <taxon>Papilionoideae</taxon>
        <taxon>50 kb inversion clade</taxon>
        <taxon>genistoids sensu lato</taxon>
        <taxon>core genistoids</taxon>
        <taxon>Crotalarieae</taxon>
        <taxon>Crotalaria</taxon>
    </lineage>
</organism>
<keyword evidence="5" id="KW-0472">Membrane</keyword>
<dbReference type="InterPro" id="IPR001841">
    <property type="entry name" value="Znf_RING"/>
</dbReference>
<evidence type="ECO:0000259" key="6">
    <source>
        <dbReference type="PROSITE" id="PS50089"/>
    </source>
</evidence>
<protein>
    <recommendedName>
        <fullName evidence="6">RING-type domain-containing protein</fullName>
    </recommendedName>
</protein>
<keyword evidence="3" id="KW-0862">Zinc</keyword>
<proteinExistence type="predicted"/>
<dbReference type="SUPFAM" id="SSF57850">
    <property type="entry name" value="RING/U-box"/>
    <property type="match status" value="1"/>
</dbReference>
<evidence type="ECO:0000313" key="8">
    <source>
        <dbReference type="Proteomes" id="UP001372338"/>
    </source>
</evidence>
<feature type="transmembrane region" description="Helical" evidence="5">
    <location>
        <begin position="15"/>
        <end position="34"/>
    </location>
</feature>
<feature type="domain" description="RING-type" evidence="6">
    <location>
        <begin position="85"/>
        <end position="128"/>
    </location>
</feature>
<accession>A0AAN9EIZ7</accession>
<dbReference type="InterPro" id="IPR011016">
    <property type="entry name" value="Znf_RING-CH"/>
</dbReference>
<keyword evidence="1" id="KW-0479">Metal-binding</keyword>
<keyword evidence="5" id="KW-0812">Transmembrane</keyword>
<dbReference type="GO" id="GO:0016567">
    <property type="term" value="P:protein ubiquitination"/>
    <property type="evidence" value="ECO:0007669"/>
    <property type="project" value="TreeGrafter"/>
</dbReference>
<dbReference type="InterPro" id="IPR013083">
    <property type="entry name" value="Znf_RING/FYVE/PHD"/>
</dbReference>
<dbReference type="AlphaFoldDB" id="A0AAN9EIZ7"/>
<evidence type="ECO:0000256" key="1">
    <source>
        <dbReference type="ARBA" id="ARBA00022723"/>
    </source>
</evidence>
<evidence type="ECO:0000256" key="3">
    <source>
        <dbReference type="ARBA" id="ARBA00022833"/>
    </source>
</evidence>
<dbReference type="SMART" id="SM00184">
    <property type="entry name" value="RING"/>
    <property type="match status" value="1"/>
</dbReference>
<evidence type="ECO:0000313" key="7">
    <source>
        <dbReference type="EMBL" id="KAK7253051.1"/>
    </source>
</evidence>
<dbReference type="GO" id="GO:0008270">
    <property type="term" value="F:zinc ion binding"/>
    <property type="evidence" value="ECO:0007669"/>
    <property type="project" value="UniProtKB-KW"/>
</dbReference>
<dbReference type="EMBL" id="JAYWIO010000007">
    <property type="protein sequence ID" value="KAK7253051.1"/>
    <property type="molecule type" value="Genomic_DNA"/>
</dbReference>
<dbReference type="PROSITE" id="PS50089">
    <property type="entry name" value="ZF_RING_2"/>
    <property type="match status" value="1"/>
</dbReference>
<keyword evidence="2 4" id="KW-0863">Zinc-finger</keyword>
<keyword evidence="8" id="KW-1185">Reference proteome</keyword>
<dbReference type="GO" id="GO:0061630">
    <property type="term" value="F:ubiquitin protein ligase activity"/>
    <property type="evidence" value="ECO:0007669"/>
    <property type="project" value="TreeGrafter"/>
</dbReference>
<dbReference type="Proteomes" id="UP001372338">
    <property type="component" value="Unassembled WGS sequence"/>
</dbReference>
<evidence type="ECO:0000256" key="2">
    <source>
        <dbReference type="ARBA" id="ARBA00022771"/>
    </source>
</evidence>
<dbReference type="SMART" id="SM00744">
    <property type="entry name" value="RINGv"/>
    <property type="match status" value="1"/>
</dbReference>
<gene>
    <name evidence="7" type="ORF">RIF29_37449</name>
</gene>
<dbReference type="Gene3D" id="3.30.40.10">
    <property type="entry name" value="Zinc/RING finger domain, C3HC4 (zinc finger)"/>
    <property type="match status" value="1"/>
</dbReference>
<keyword evidence="5" id="KW-1133">Transmembrane helix</keyword>
<dbReference type="CDD" id="cd23121">
    <property type="entry name" value="RING-H2_RHA1-like"/>
    <property type="match status" value="1"/>
</dbReference>
<comment type="caution">
    <text evidence="7">The sequence shown here is derived from an EMBL/GenBank/DDBJ whole genome shotgun (WGS) entry which is preliminary data.</text>
</comment>
<dbReference type="PANTHER" id="PTHR45969:SF33">
    <property type="entry name" value="RING ZINC FINGER PROTEIN-RELATED"/>
    <property type="match status" value="1"/>
</dbReference>
<evidence type="ECO:0000256" key="4">
    <source>
        <dbReference type="PROSITE-ProRule" id="PRU00175"/>
    </source>
</evidence>
<name>A0AAN9EIZ7_CROPI</name>
<sequence>MGFPVGYPDLVIPKLFVHFLSLLLFIRDLILLFFRYLCLLPNDISIPTTTHPPPPQFHSVFSLLIREILPVLKFSDLQDPPAESCAVCLYEFEGDEEIRRLTNCRHIFHKGCLDRWMGYDQRTCPLCRTPFIPYDMHSAFNERLWHASGIPEFYSTQSNIPAHLTTTSF</sequence>
<dbReference type="PANTHER" id="PTHR45969">
    <property type="entry name" value="RING ZINC FINGER PROTEIN-RELATED"/>
    <property type="match status" value="1"/>
</dbReference>
<reference evidence="7 8" key="1">
    <citation type="submission" date="2024-01" db="EMBL/GenBank/DDBJ databases">
        <title>The genomes of 5 underutilized Papilionoideae crops provide insights into root nodulation and disease resistanc.</title>
        <authorList>
            <person name="Yuan L."/>
        </authorList>
    </citation>
    <scope>NUCLEOTIDE SEQUENCE [LARGE SCALE GENOMIC DNA]</scope>
    <source>
        <strain evidence="7">ZHUSHIDOU_FW_LH</strain>
        <tissue evidence="7">Leaf</tissue>
    </source>
</reference>
<dbReference type="Pfam" id="PF13639">
    <property type="entry name" value="zf-RING_2"/>
    <property type="match status" value="1"/>
</dbReference>
<evidence type="ECO:0000256" key="5">
    <source>
        <dbReference type="SAM" id="Phobius"/>
    </source>
</evidence>